<feature type="signal peptide" evidence="3">
    <location>
        <begin position="1"/>
        <end position="23"/>
    </location>
</feature>
<keyword evidence="5" id="KW-1185">Reference proteome</keyword>
<proteinExistence type="predicted"/>
<keyword evidence="2" id="KW-0472">Membrane</keyword>
<dbReference type="Proteomes" id="UP001210865">
    <property type="component" value="Chromosome"/>
</dbReference>
<keyword evidence="3" id="KW-0732">Signal</keyword>
<sequence>MKIVKIAALVVAAVTLAVVTAGAASGFSASLTFSYLAAGTVGTLGVSAGAASAILGGIVALGAVTALSMIAPQPSGGGSQTKWKADPYAGVPYVMGRTGTSGNIVGKRGSGGKNTYEHFVTVLSIGPIHALEASFANKTTLAFPGGNGTPPSGFYSTRVYQSWQRGQTPEAAAMQPLVGAFPGWSATSKLSGLAATLVSMEYDGKGKNTLTTEPQMFWILQGVYVYDPRKDSTYPGGSGSCRAFDESTYVYSEDPHLHGLTWAMGRYQNGKRVCGIGAKLAEIDVASFVEGANLNDARGWKIGGQVVTRPDAPWSSLKAILQAGGAQPSLVGGVIVCLNRYPRVSLATITSADIMGDCSFAGTQPRRSRINGVIPMYRSEAHDWEMVTAPGVIVADYVAIDGDERTKEVQYSLVQDVTQATQLATYDVCDAREAGPGTVPLGPFWLNYRIGDCVTFNPEAGFSIKALITGRDLDAQTGTVTYTIVSETDGKHAFALGQTGVAPPTASIAYDPSVDAPSADAWTINGTTLRAGGVSVPAIEVDGAVEEPSVSSVLFDIRLHVAGQDDADGWESVSVDDPTVTRKVFNTVTQNTAYDVGIRYILRGVPSDRLILGPATAGVFQTSGDVAQLIVNSKPDSSFAPTAVIDSTGVASTVSISAHNRIYQDKTVAVNAGSITGLALGTYYALFYDDPARAGGAVTYLASTDPDDALPATTAHPGRHYLGYITTPASGSTGGSTGGGGGGGGNVGGGKNVNSK</sequence>
<feature type="region of interest" description="Disordered" evidence="1">
    <location>
        <begin position="732"/>
        <end position="756"/>
    </location>
</feature>
<evidence type="ECO:0000313" key="5">
    <source>
        <dbReference type="Proteomes" id="UP001210865"/>
    </source>
</evidence>
<organism evidence="4 5">
    <name type="scientific">Sphingomonas abietis</name>
    <dbReference type="NCBI Taxonomy" id="3012344"/>
    <lineage>
        <taxon>Bacteria</taxon>
        <taxon>Pseudomonadati</taxon>
        <taxon>Pseudomonadota</taxon>
        <taxon>Alphaproteobacteria</taxon>
        <taxon>Sphingomonadales</taxon>
        <taxon>Sphingomonadaceae</taxon>
        <taxon>Sphingomonas</taxon>
    </lineage>
</organism>
<keyword evidence="2" id="KW-0812">Transmembrane</keyword>
<keyword evidence="2" id="KW-1133">Transmembrane helix</keyword>
<evidence type="ECO:0008006" key="6">
    <source>
        <dbReference type="Google" id="ProtNLM"/>
    </source>
</evidence>
<dbReference type="EMBL" id="CP115174">
    <property type="protein sequence ID" value="WBO24581.1"/>
    <property type="molecule type" value="Genomic_DNA"/>
</dbReference>
<reference evidence="4 5" key="1">
    <citation type="submission" date="2022-12" db="EMBL/GenBank/DDBJ databases">
        <title>Sphingomonas abieness sp. nov., an endophytic bacterium isolated from Abies koreana.</title>
        <authorList>
            <person name="Jiang L."/>
            <person name="Lee J."/>
        </authorList>
    </citation>
    <scope>NUCLEOTIDE SEQUENCE [LARGE SCALE GENOMIC DNA]</scope>
    <source>
        <strain evidence="5">PAMB 00755</strain>
    </source>
</reference>
<evidence type="ECO:0000313" key="4">
    <source>
        <dbReference type="EMBL" id="WBO24581.1"/>
    </source>
</evidence>
<gene>
    <name evidence="4" type="ORF">PBT88_07400</name>
</gene>
<evidence type="ECO:0000256" key="3">
    <source>
        <dbReference type="SAM" id="SignalP"/>
    </source>
</evidence>
<evidence type="ECO:0000256" key="2">
    <source>
        <dbReference type="SAM" id="Phobius"/>
    </source>
</evidence>
<feature type="transmembrane region" description="Helical" evidence="2">
    <location>
        <begin position="50"/>
        <end position="71"/>
    </location>
</feature>
<evidence type="ECO:0000256" key="1">
    <source>
        <dbReference type="SAM" id="MobiDB-lite"/>
    </source>
</evidence>
<dbReference type="RefSeq" id="WP_270079201.1">
    <property type="nucleotide sequence ID" value="NZ_CP115174.1"/>
</dbReference>
<feature type="chain" id="PRO_5045111514" description="Tip attachment protein J domain-containing protein" evidence="3">
    <location>
        <begin position="24"/>
        <end position="756"/>
    </location>
</feature>
<accession>A0ABY7NSN7</accession>
<protein>
    <recommendedName>
        <fullName evidence="6">Tip attachment protein J domain-containing protein</fullName>
    </recommendedName>
</protein>
<name>A0ABY7NSN7_9SPHN</name>